<feature type="transmembrane region" description="Helical" evidence="7">
    <location>
        <begin position="238"/>
        <end position="256"/>
    </location>
</feature>
<dbReference type="AlphaFoldDB" id="A0A5C4U2C4"/>
<dbReference type="OrthoDB" id="9763957at2"/>
<reference evidence="10 11" key="1">
    <citation type="submission" date="2019-06" db="EMBL/GenBank/DDBJ databases">
        <authorList>
            <person name="Li J."/>
        </authorList>
    </citation>
    <scope>NUCLEOTIDE SEQUENCE [LARGE SCALE GENOMIC DNA]</scope>
    <source>
        <strain evidence="10 11">LMG 28165</strain>
    </source>
</reference>
<dbReference type="PANTHER" id="PTHR34390">
    <property type="entry name" value="UPF0442 PROTEIN YJJB-RELATED"/>
    <property type="match status" value="1"/>
</dbReference>
<name>A0A5C4U2C4_9CORY</name>
<dbReference type="InterPro" id="IPR010619">
    <property type="entry name" value="ThrE-like_N"/>
</dbReference>
<evidence type="ECO:0000256" key="4">
    <source>
        <dbReference type="ARBA" id="ARBA00022989"/>
    </source>
</evidence>
<dbReference type="GO" id="GO:0005886">
    <property type="term" value="C:plasma membrane"/>
    <property type="evidence" value="ECO:0007669"/>
    <property type="project" value="UniProtKB-SubCell"/>
</dbReference>
<evidence type="ECO:0000259" key="9">
    <source>
        <dbReference type="Pfam" id="PF12821"/>
    </source>
</evidence>
<feature type="transmembrane region" description="Helical" evidence="7">
    <location>
        <begin position="392"/>
        <end position="410"/>
    </location>
</feature>
<dbReference type="EMBL" id="VDHJ01000011">
    <property type="protein sequence ID" value="TNL96082.1"/>
    <property type="molecule type" value="Genomic_DNA"/>
</dbReference>
<feature type="domain" description="Threonine/Serine exporter ThrE" evidence="9">
    <location>
        <begin position="320"/>
        <end position="445"/>
    </location>
</feature>
<keyword evidence="2" id="KW-1003">Cell membrane</keyword>
<dbReference type="InterPro" id="IPR024528">
    <property type="entry name" value="ThrE_2"/>
</dbReference>
<keyword evidence="4 7" id="KW-1133">Transmembrane helix</keyword>
<evidence type="ECO:0000256" key="7">
    <source>
        <dbReference type="SAM" id="Phobius"/>
    </source>
</evidence>
<feature type="transmembrane region" description="Helical" evidence="7">
    <location>
        <begin position="313"/>
        <end position="332"/>
    </location>
</feature>
<evidence type="ECO:0000256" key="6">
    <source>
        <dbReference type="ARBA" id="ARBA00034125"/>
    </source>
</evidence>
<evidence type="ECO:0000313" key="10">
    <source>
        <dbReference type="EMBL" id="TNL96082.1"/>
    </source>
</evidence>
<feature type="transmembrane region" description="Helical" evidence="7">
    <location>
        <begin position="163"/>
        <end position="196"/>
    </location>
</feature>
<feature type="transmembrane region" description="Helical" evidence="7">
    <location>
        <begin position="339"/>
        <end position="358"/>
    </location>
</feature>
<dbReference type="Pfam" id="PF06738">
    <property type="entry name" value="ThrE"/>
    <property type="match status" value="1"/>
</dbReference>
<evidence type="ECO:0000259" key="8">
    <source>
        <dbReference type="Pfam" id="PF06738"/>
    </source>
</evidence>
<protein>
    <submittedName>
        <fullName evidence="10">Threonine/serine exporter family protein</fullName>
    </submittedName>
</protein>
<organism evidence="10 11">
    <name type="scientific">Corynebacterium tapiri</name>
    <dbReference type="NCBI Taxonomy" id="1448266"/>
    <lineage>
        <taxon>Bacteria</taxon>
        <taxon>Bacillati</taxon>
        <taxon>Actinomycetota</taxon>
        <taxon>Actinomycetes</taxon>
        <taxon>Mycobacteriales</taxon>
        <taxon>Corynebacteriaceae</taxon>
        <taxon>Corynebacterium</taxon>
    </lineage>
</organism>
<accession>A0A5C4U2C4</accession>
<proteinExistence type="inferred from homology"/>
<dbReference type="NCBIfam" id="NF047720">
    <property type="entry name" value="ThrSerExpThrE"/>
    <property type="match status" value="1"/>
</dbReference>
<dbReference type="Pfam" id="PF12821">
    <property type="entry name" value="ThrE_2"/>
    <property type="match status" value="1"/>
</dbReference>
<evidence type="ECO:0000256" key="1">
    <source>
        <dbReference type="ARBA" id="ARBA00004651"/>
    </source>
</evidence>
<comment type="similarity">
    <text evidence="6">Belongs to the ThrE exporter (TC 2.A.79) family.</text>
</comment>
<dbReference type="GO" id="GO:0022857">
    <property type="term" value="F:transmembrane transporter activity"/>
    <property type="evidence" value="ECO:0007669"/>
    <property type="project" value="InterPro"/>
</dbReference>
<dbReference type="Proteomes" id="UP000312032">
    <property type="component" value="Unassembled WGS sequence"/>
</dbReference>
<keyword evidence="3 7" id="KW-0812">Transmembrane</keyword>
<keyword evidence="5 7" id="KW-0472">Membrane</keyword>
<evidence type="ECO:0000256" key="2">
    <source>
        <dbReference type="ARBA" id="ARBA00022475"/>
    </source>
</evidence>
<comment type="subcellular location">
    <subcellularLocation>
        <location evidence="1">Cell membrane</location>
        <topology evidence="1">Multi-pass membrane protein</topology>
    </subcellularLocation>
</comment>
<dbReference type="InterPro" id="IPR050539">
    <property type="entry name" value="ThrE_Dicarb/AminoAcid_Exp"/>
</dbReference>
<evidence type="ECO:0000256" key="3">
    <source>
        <dbReference type="ARBA" id="ARBA00022692"/>
    </source>
</evidence>
<evidence type="ECO:0000313" key="11">
    <source>
        <dbReference type="Proteomes" id="UP000312032"/>
    </source>
</evidence>
<dbReference type="GO" id="GO:0015744">
    <property type="term" value="P:succinate transport"/>
    <property type="evidence" value="ECO:0007669"/>
    <property type="project" value="TreeGrafter"/>
</dbReference>
<sequence>MSVFQRLSALLPGSGRLATVDTARAAPPPSPLAPIDLQDPKQVAGIMEIGARVGDILLSSGTGNQDVRAQIRAVTAAYGLWYCHIAITFNTITIATTIGNDERTPVQIFRVSRKFETDFSKLAEVDRLIRSIQAGATTPAVAERVLDEIEARPRDYGFKTAMWGWALLGGSVAILLGGGLFVAAVAFITSLVIIVMNEVLARRGMPDFFLQIFGGVVATLPAAIIYELAQMAGWQIKPSQIIASCIIVLLAGLSLVQSLQDGMTGAAVTGSARFFDTLLMTAGVVAGVALGLKAAGFAGIVLPPMEATSPPNFTSRVVMVLASAVICAGFAIGCYGERMAVWVSAAAGILGASVYYFVFFPLGVGVVTASAASAAVVGLAGGLLARRFLIPPLITAISGITPLLPGLMLYRSMYALVTEQTLLGFTNLFLALAIGGSLAAGVVLGEWTARRIRRPQKFKPYAALRRARRFSFQALARAQRAGSTRGRMPKRPR</sequence>
<comment type="caution">
    <text evidence="10">The sequence shown here is derived from an EMBL/GenBank/DDBJ whole genome shotgun (WGS) entry which is preliminary data.</text>
</comment>
<feature type="transmembrane region" description="Helical" evidence="7">
    <location>
        <begin position="208"/>
        <end position="226"/>
    </location>
</feature>
<feature type="domain" description="Threonine/serine exporter-like N-terminal" evidence="8">
    <location>
        <begin position="51"/>
        <end position="293"/>
    </location>
</feature>
<evidence type="ECO:0000256" key="5">
    <source>
        <dbReference type="ARBA" id="ARBA00023136"/>
    </source>
</evidence>
<feature type="transmembrane region" description="Helical" evidence="7">
    <location>
        <begin position="422"/>
        <end position="444"/>
    </location>
</feature>
<gene>
    <name evidence="10" type="ORF">FHE74_08620</name>
</gene>
<dbReference type="RefSeq" id="WP_139466105.1">
    <property type="nucleotide sequence ID" value="NZ_VDHJ01000011.1"/>
</dbReference>
<feature type="transmembrane region" description="Helical" evidence="7">
    <location>
        <begin position="277"/>
        <end position="301"/>
    </location>
</feature>
<keyword evidence="11" id="KW-1185">Reference proteome</keyword>
<feature type="transmembrane region" description="Helical" evidence="7">
    <location>
        <begin position="364"/>
        <end position="385"/>
    </location>
</feature>
<dbReference type="PANTHER" id="PTHR34390:SF2">
    <property type="entry name" value="SUCCINATE TRANSPORTER SUBUNIT YJJP-RELATED"/>
    <property type="match status" value="1"/>
</dbReference>